<dbReference type="PANTHER" id="PTHR12930:SF0">
    <property type="entry name" value="RING FINGER PROTEIN 113B"/>
    <property type="match status" value="1"/>
</dbReference>
<dbReference type="InterPro" id="IPR036855">
    <property type="entry name" value="Znf_CCCH_sf"/>
</dbReference>
<proteinExistence type="inferred from homology"/>
<evidence type="ECO:0000259" key="12">
    <source>
        <dbReference type="PROSITE" id="PS50103"/>
    </source>
</evidence>
<keyword evidence="8" id="KW-0507">mRNA processing</keyword>
<dbReference type="GO" id="GO:0003677">
    <property type="term" value="F:DNA binding"/>
    <property type="evidence" value="ECO:0007669"/>
    <property type="project" value="UniProtKB-UniRule"/>
</dbReference>
<dbReference type="InterPro" id="IPR013083">
    <property type="entry name" value="Znf_RING/FYVE/PHD"/>
</dbReference>
<dbReference type="AlphaFoldDB" id="A0AAN7ZS12"/>
<reference evidence="14" key="1">
    <citation type="submission" date="2023-07" db="EMBL/GenBank/DDBJ databases">
        <title>A draft genome of Kazachstania heterogenica Y-27499.</title>
        <authorList>
            <person name="Donic C."/>
            <person name="Kralova J.S."/>
            <person name="Fidel L."/>
            <person name="Ben-Dor S."/>
            <person name="Jung S."/>
        </authorList>
    </citation>
    <scope>NUCLEOTIDE SEQUENCE [LARGE SCALE GENOMIC DNA]</scope>
    <source>
        <strain evidence="14">Y27499</strain>
    </source>
</reference>
<evidence type="ECO:0000256" key="2">
    <source>
        <dbReference type="ARBA" id="ARBA00009161"/>
    </source>
</evidence>
<dbReference type="CDD" id="cd16539">
    <property type="entry name" value="RING-HC_RNF113A_B"/>
    <property type="match status" value="1"/>
</dbReference>
<keyword evidence="5 7" id="KW-0863">Zinc-finger</keyword>
<evidence type="ECO:0000256" key="10">
    <source>
        <dbReference type="SAM" id="MobiDB-lite"/>
    </source>
</evidence>
<keyword evidence="14" id="KW-1185">Reference proteome</keyword>
<dbReference type="PANTHER" id="PTHR12930">
    <property type="entry name" value="ZINC FINGER PROTEIN 183"/>
    <property type="match status" value="1"/>
</dbReference>
<keyword evidence="9" id="KW-0175">Coiled coil</keyword>
<dbReference type="Pfam" id="PF13920">
    <property type="entry name" value="zf-C3HC4_3"/>
    <property type="match status" value="1"/>
</dbReference>
<evidence type="ECO:0000256" key="7">
    <source>
        <dbReference type="PROSITE-ProRule" id="PRU00723"/>
    </source>
</evidence>
<dbReference type="InterPro" id="IPR039971">
    <property type="entry name" value="CWC24-like"/>
</dbReference>
<dbReference type="GO" id="GO:0034247">
    <property type="term" value="P:snoRNA splicing"/>
    <property type="evidence" value="ECO:0007669"/>
    <property type="project" value="TreeGrafter"/>
</dbReference>
<sequence>MFKKRAKLSGGVDSKRRKLVEPSQVKKANENDKRKNDQNDEQPNMTNKCRETDAVITSTTTTYVDSEISKKKKDVAHEYLGLSEAEKQEETASQDEIQATIKTFLNKPKLTGSSKQIKQASNLKSTVLMDYQPDICKDFKQTGYCGYGDNCKFLHSRDDFKTGWKLNKDWEAFQQHNQRDANLIAAANTIRPGGDLQKVVEETIEKTIKDIPFKCVICRNDYKNPVVTSCEHYFCNKCFFRRIKDTGNKKCVICGHDTKGSAKVAANLQQILKLQQQQKEEKEEKKEKKEKRVE</sequence>
<accession>A0AAN7ZS12</accession>
<evidence type="ECO:0000256" key="9">
    <source>
        <dbReference type="SAM" id="Coils"/>
    </source>
</evidence>
<dbReference type="GO" id="GO:0006397">
    <property type="term" value="P:mRNA processing"/>
    <property type="evidence" value="ECO:0007669"/>
    <property type="project" value="UniProtKB-KW"/>
</dbReference>
<dbReference type="Proteomes" id="UP001306508">
    <property type="component" value="Unassembled WGS sequence"/>
</dbReference>
<evidence type="ECO:0000256" key="5">
    <source>
        <dbReference type="ARBA" id="ARBA00022771"/>
    </source>
</evidence>
<dbReference type="SUPFAM" id="SSF90229">
    <property type="entry name" value="CCCH zinc finger"/>
    <property type="match status" value="1"/>
</dbReference>
<dbReference type="SUPFAM" id="SSF57850">
    <property type="entry name" value="RING/U-box"/>
    <property type="match status" value="1"/>
</dbReference>
<dbReference type="EMBL" id="JAWIZZ010000048">
    <property type="protein sequence ID" value="KAK5778949.1"/>
    <property type="molecule type" value="Genomic_DNA"/>
</dbReference>
<gene>
    <name evidence="13" type="ORF">RI543_003568</name>
</gene>
<comment type="caution">
    <text evidence="13">The sequence shown here is derived from an EMBL/GenBank/DDBJ whole genome shotgun (WGS) entry which is preliminary data.</text>
</comment>
<evidence type="ECO:0000259" key="11">
    <source>
        <dbReference type="PROSITE" id="PS50089"/>
    </source>
</evidence>
<dbReference type="PROSITE" id="PS50089">
    <property type="entry name" value="ZF_RING_2"/>
    <property type="match status" value="1"/>
</dbReference>
<comment type="similarity">
    <text evidence="2 8">Belongs to the CWC24 family.</text>
</comment>
<evidence type="ECO:0000256" key="4">
    <source>
        <dbReference type="ARBA" id="ARBA00022723"/>
    </source>
</evidence>
<comment type="function">
    <text evidence="1 8">Involved in pre-mRNA splicing.</text>
</comment>
<dbReference type="GO" id="GO:0005684">
    <property type="term" value="C:U2-type spliceosomal complex"/>
    <property type="evidence" value="ECO:0007669"/>
    <property type="project" value="TreeGrafter"/>
</dbReference>
<keyword evidence="8" id="KW-0238">DNA-binding</keyword>
<feature type="zinc finger region" description="C3H1-type" evidence="7">
    <location>
        <begin position="130"/>
        <end position="158"/>
    </location>
</feature>
<dbReference type="SMART" id="SM00184">
    <property type="entry name" value="RING"/>
    <property type="match status" value="1"/>
</dbReference>
<dbReference type="GO" id="GO:0008270">
    <property type="term" value="F:zinc ion binding"/>
    <property type="evidence" value="ECO:0007669"/>
    <property type="project" value="UniProtKB-KW"/>
</dbReference>
<keyword evidence="8" id="KW-0539">Nucleus</keyword>
<feature type="region of interest" description="Disordered" evidence="10">
    <location>
        <begin position="1"/>
        <end position="53"/>
    </location>
</feature>
<dbReference type="SMART" id="SM00356">
    <property type="entry name" value="ZnF_C3H1"/>
    <property type="match status" value="1"/>
</dbReference>
<feature type="domain" description="RING-type" evidence="11">
    <location>
        <begin position="215"/>
        <end position="254"/>
    </location>
</feature>
<dbReference type="Pfam" id="PF00642">
    <property type="entry name" value="zf-CCCH"/>
    <property type="match status" value="1"/>
</dbReference>
<evidence type="ECO:0000256" key="3">
    <source>
        <dbReference type="ARBA" id="ARBA00020647"/>
    </source>
</evidence>
<evidence type="ECO:0000256" key="8">
    <source>
        <dbReference type="RuleBase" id="RU367110"/>
    </source>
</evidence>
<dbReference type="Gene3D" id="4.10.1000.10">
    <property type="entry name" value="Zinc finger, CCCH-type"/>
    <property type="match status" value="1"/>
</dbReference>
<keyword evidence="8" id="KW-0508">mRNA splicing</keyword>
<keyword evidence="6 7" id="KW-0862">Zinc</keyword>
<dbReference type="InterPro" id="IPR001841">
    <property type="entry name" value="Znf_RING"/>
</dbReference>
<evidence type="ECO:0000313" key="14">
    <source>
        <dbReference type="Proteomes" id="UP001306508"/>
    </source>
</evidence>
<name>A0AAN7ZS12_9SACH</name>
<evidence type="ECO:0000256" key="6">
    <source>
        <dbReference type="ARBA" id="ARBA00022833"/>
    </source>
</evidence>
<protein>
    <recommendedName>
        <fullName evidence="3 8">Pre-mRNA-splicing factor CWC24</fullName>
    </recommendedName>
</protein>
<dbReference type="PROSITE" id="PS50103">
    <property type="entry name" value="ZF_C3H1"/>
    <property type="match status" value="1"/>
</dbReference>
<comment type="subunit">
    <text evidence="8">Associated with the spliceosome.</text>
</comment>
<comment type="subcellular location">
    <subcellularLocation>
        <location evidence="8">Nucleus</location>
    </subcellularLocation>
</comment>
<keyword evidence="4 7" id="KW-0479">Metal-binding</keyword>
<dbReference type="Gene3D" id="3.30.40.10">
    <property type="entry name" value="Zinc/RING finger domain, C3HC4 (zinc finger)"/>
    <property type="match status" value="1"/>
</dbReference>
<feature type="coiled-coil region" evidence="9">
    <location>
        <begin position="264"/>
        <end position="294"/>
    </location>
</feature>
<evidence type="ECO:0000313" key="13">
    <source>
        <dbReference type="EMBL" id="KAK5778949.1"/>
    </source>
</evidence>
<evidence type="ECO:0000256" key="1">
    <source>
        <dbReference type="ARBA" id="ARBA00003777"/>
    </source>
</evidence>
<keyword evidence="8" id="KW-0747">Spliceosome</keyword>
<organism evidence="13 14">
    <name type="scientific">Arxiozyma heterogenica</name>
    <dbReference type="NCBI Taxonomy" id="278026"/>
    <lineage>
        <taxon>Eukaryota</taxon>
        <taxon>Fungi</taxon>
        <taxon>Dikarya</taxon>
        <taxon>Ascomycota</taxon>
        <taxon>Saccharomycotina</taxon>
        <taxon>Saccharomycetes</taxon>
        <taxon>Saccharomycetales</taxon>
        <taxon>Saccharomycetaceae</taxon>
        <taxon>Arxiozyma</taxon>
    </lineage>
</organism>
<feature type="compositionally biased region" description="Basic and acidic residues" evidence="10">
    <location>
        <begin position="27"/>
        <end position="38"/>
    </location>
</feature>
<feature type="domain" description="C3H1-type" evidence="12">
    <location>
        <begin position="130"/>
        <end position="158"/>
    </location>
</feature>
<dbReference type="InterPro" id="IPR000571">
    <property type="entry name" value="Znf_CCCH"/>
</dbReference>